<evidence type="ECO:0000259" key="7">
    <source>
        <dbReference type="PROSITE" id="PS50112"/>
    </source>
</evidence>
<keyword evidence="1" id="KW-0547">Nucleotide-binding</keyword>
<dbReference type="InterPro" id="IPR025662">
    <property type="entry name" value="Sigma_54_int_dom_ATP-bd_1"/>
</dbReference>
<dbReference type="InterPro" id="IPR013767">
    <property type="entry name" value="PAS_fold"/>
</dbReference>
<evidence type="ECO:0000256" key="5">
    <source>
        <dbReference type="ARBA" id="ARBA00023163"/>
    </source>
</evidence>
<feature type="domain" description="Sigma-54 factor interaction" evidence="6">
    <location>
        <begin position="142"/>
        <end position="371"/>
    </location>
</feature>
<dbReference type="InterPro" id="IPR025943">
    <property type="entry name" value="Sigma_54_int_dom_ATP-bd_2"/>
</dbReference>
<dbReference type="GeneID" id="78453639"/>
<dbReference type="InterPro" id="IPR027417">
    <property type="entry name" value="P-loop_NTPase"/>
</dbReference>
<dbReference type="PROSITE" id="PS00688">
    <property type="entry name" value="SIGMA54_INTERACT_3"/>
    <property type="match status" value="1"/>
</dbReference>
<dbReference type="InterPro" id="IPR002078">
    <property type="entry name" value="Sigma_54_int"/>
</dbReference>
<evidence type="ECO:0000256" key="2">
    <source>
        <dbReference type="ARBA" id="ARBA00022840"/>
    </source>
</evidence>
<dbReference type="SMART" id="SM00091">
    <property type="entry name" value="PAS"/>
    <property type="match status" value="1"/>
</dbReference>
<dbReference type="GO" id="GO:0006355">
    <property type="term" value="P:regulation of DNA-templated transcription"/>
    <property type="evidence" value="ECO:0007669"/>
    <property type="project" value="InterPro"/>
</dbReference>
<dbReference type="Pfam" id="PF00989">
    <property type="entry name" value="PAS"/>
    <property type="match status" value="1"/>
</dbReference>
<organism evidence="8 9">
    <name type="scientific">Fusobacterium ulcerans</name>
    <dbReference type="NCBI Taxonomy" id="861"/>
    <lineage>
        <taxon>Bacteria</taxon>
        <taxon>Fusobacteriati</taxon>
        <taxon>Fusobacteriota</taxon>
        <taxon>Fusobacteriia</taxon>
        <taxon>Fusobacteriales</taxon>
        <taxon>Fusobacteriaceae</taxon>
        <taxon>Fusobacterium</taxon>
    </lineage>
</organism>
<dbReference type="Proteomes" id="UP000249008">
    <property type="component" value="Chromosome 1"/>
</dbReference>
<dbReference type="PROSITE" id="PS50112">
    <property type="entry name" value="PAS"/>
    <property type="match status" value="1"/>
</dbReference>
<sequence length="446" mass="50610">MIKITGHAKLIFDSLYDGILIVDKEGVVRYINPAYTRITKVEEKNIIGRYLSEVRPGSRLTDVVKDEKMELGAHRKMGDVEYLVNMVPIYEDGKVIGGISLLNELIDIYKLTEKLNLSKIIIQNLKEHVKTLGNGKYSFDDIITVDEKSIEVKEFAKRIALADSNVLITGESGTGKELYASAIHNFSARKDFPFIPVNCASFEKNLIESELFGYEEGSFTGAKKNGKTGLFQLAQGGTLFLDEIGELEYGLQGKLLRVLQEKSIRKIGGSKEIPIDVRLICATNKNLEQMIEENTFRRDLYYRIAIMPMSIPPLREKKNDIKAIAEKFLSDLSMKYRKEVRLNGNALKVLKEYDWPGNIRELKNIIEFTFSMAEGNEIKAEHLPINMKNNINENENILPLSEIVREAEQNYLKKVIEIYGDSVEGKKKAAKALNISLATLYNKLER</sequence>
<dbReference type="PANTHER" id="PTHR32071">
    <property type="entry name" value="TRANSCRIPTIONAL REGULATORY PROTEIN"/>
    <property type="match status" value="1"/>
</dbReference>
<protein>
    <submittedName>
        <fullName evidence="8">Nif-specific regulatory protein</fullName>
    </submittedName>
</protein>
<reference evidence="8 9" key="1">
    <citation type="submission" date="2018-06" db="EMBL/GenBank/DDBJ databases">
        <authorList>
            <consortium name="Pathogen Informatics"/>
            <person name="Doyle S."/>
        </authorList>
    </citation>
    <scope>NUCLEOTIDE SEQUENCE [LARGE SCALE GENOMIC DNA]</scope>
    <source>
        <strain evidence="8 9">NCTC12112</strain>
    </source>
</reference>
<dbReference type="RefSeq" id="WP_005981259.1">
    <property type="nucleotide sequence ID" value="NZ_CABKNW010000005.1"/>
</dbReference>
<keyword evidence="5" id="KW-0804">Transcription</keyword>
<dbReference type="Gene3D" id="1.10.8.60">
    <property type="match status" value="1"/>
</dbReference>
<accession>A0AAX2JCL4</accession>
<dbReference type="CDD" id="cd00009">
    <property type="entry name" value="AAA"/>
    <property type="match status" value="1"/>
</dbReference>
<dbReference type="Pfam" id="PF25601">
    <property type="entry name" value="AAA_lid_14"/>
    <property type="match status" value="1"/>
</dbReference>
<dbReference type="InterPro" id="IPR058031">
    <property type="entry name" value="AAA_lid_NorR"/>
</dbReference>
<dbReference type="PROSITE" id="PS00675">
    <property type="entry name" value="SIGMA54_INTERACT_1"/>
    <property type="match status" value="1"/>
</dbReference>
<dbReference type="PROSITE" id="PS50045">
    <property type="entry name" value="SIGMA54_INTERACT_4"/>
    <property type="match status" value="1"/>
</dbReference>
<dbReference type="InterPro" id="IPR003593">
    <property type="entry name" value="AAA+_ATPase"/>
</dbReference>
<keyword evidence="2" id="KW-0067">ATP-binding</keyword>
<dbReference type="Gene3D" id="3.30.450.20">
    <property type="entry name" value="PAS domain"/>
    <property type="match status" value="1"/>
</dbReference>
<dbReference type="GO" id="GO:0005524">
    <property type="term" value="F:ATP binding"/>
    <property type="evidence" value="ECO:0007669"/>
    <property type="project" value="UniProtKB-KW"/>
</dbReference>
<dbReference type="SUPFAM" id="SSF55785">
    <property type="entry name" value="PYP-like sensor domain (PAS domain)"/>
    <property type="match status" value="1"/>
</dbReference>
<feature type="domain" description="PAS" evidence="7">
    <location>
        <begin position="11"/>
        <end position="70"/>
    </location>
</feature>
<dbReference type="SMART" id="SM00382">
    <property type="entry name" value="AAA"/>
    <property type="match status" value="1"/>
</dbReference>
<evidence type="ECO:0000259" key="6">
    <source>
        <dbReference type="PROSITE" id="PS50045"/>
    </source>
</evidence>
<dbReference type="PANTHER" id="PTHR32071:SF57">
    <property type="entry name" value="C4-DICARBOXYLATE TRANSPORT TRANSCRIPTIONAL REGULATORY PROTEIN DCTD"/>
    <property type="match status" value="1"/>
</dbReference>
<dbReference type="SUPFAM" id="SSF52540">
    <property type="entry name" value="P-loop containing nucleoside triphosphate hydrolases"/>
    <property type="match status" value="1"/>
</dbReference>
<dbReference type="InterPro" id="IPR009057">
    <property type="entry name" value="Homeodomain-like_sf"/>
</dbReference>
<dbReference type="Gene3D" id="1.10.10.60">
    <property type="entry name" value="Homeodomain-like"/>
    <property type="match status" value="1"/>
</dbReference>
<dbReference type="InterPro" id="IPR000014">
    <property type="entry name" value="PAS"/>
</dbReference>
<dbReference type="EMBL" id="LS483487">
    <property type="protein sequence ID" value="SQJ09709.1"/>
    <property type="molecule type" value="Genomic_DNA"/>
</dbReference>
<dbReference type="PROSITE" id="PS00676">
    <property type="entry name" value="SIGMA54_INTERACT_2"/>
    <property type="match status" value="1"/>
</dbReference>
<dbReference type="NCBIfam" id="TIGR00229">
    <property type="entry name" value="sensory_box"/>
    <property type="match status" value="1"/>
</dbReference>
<evidence type="ECO:0000256" key="1">
    <source>
        <dbReference type="ARBA" id="ARBA00022741"/>
    </source>
</evidence>
<keyword evidence="3" id="KW-0805">Transcription regulation</keyword>
<evidence type="ECO:0000313" key="9">
    <source>
        <dbReference type="Proteomes" id="UP000249008"/>
    </source>
</evidence>
<dbReference type="InterPro" id="IPR035965">
    <property type="entry name" value="PAS-like_dom_sf"/>
</dbReference>
<dbReference type="KEGG" id="ful:C4N20_02380"/>
<dbReference type="Pfam" id="PF00158">
    <property type="entry name" value="Sigma54_activat"/>
    <property type="match status" value="1"/>
</dbReference>
<name>A0AAX2JCL4_9FUSO</name>
<dbReference type="InterPro" id="IPR025944">
    <property type="entry name" value="Sigma_54_int_dom_CS"/>
</dbReference>
<dbReference type="Gene3D" id="3.40.50.300">
    <property type="entry name" value="P-loop containing nucleotide triphosphate hydrolases"/>
    <property type="match status" value="1"/>
</dbReference>
<evidence type="ECO:0000313" key="8">
    <source>
        <dbReference type="EMBL" id="SQJ09709.1"/>
    </source>
</evidence>
<dbReference type="GO" id="GO:0003677">
    <property type="term" value="F:DNA binding"/>
    <property type="evidence" value="ECO:0007669"/>
    <property type="project" value="UniProtKB-KW"/>
</dbReference>
<dbReference type="FunFam" id="3.40.50.300:FF:000006">
    <property type="entry name" value="DNA-binding transcriptional regulator NtrC"/>
    <property type="match status" value="1"/>
</dbReference>
<evidence type="ECO:0000256" key="4">
    <source>
        <dbReference type="ARBA" id="ARBA00023125"/>
    </source>
</evidence>
<dbReference type="CDD" id="cd00130">
    <property type="entry name" value="PAS"/>
    <property type="match status" value="1"/>
</dbReference>
<evidence type="ECO:0000256" key="3">
    <source>
        <dbReference type="ARBA" id="ARBA00023015"/>
    </source>
</evidence>
<proteinExistence type="predicted"/>
<dbReference type="SUPFAM" id="SSF46689">
    <property type="entry name" value="Homeodomain-like"/>
    <property type="match status" value="1"/>
</dbReference>
<keyword evidence="4" id="KW-0238">DNA-binding</keyword>
<dbReference type="AlphaFoldDB" id="A0AAX2JCL4"/>
<gene>
    <name evidence="8" type="primary">nifA_4</name>
    <name evidence="8" type="ORF">NCTC12112_02358</name>
</gene>